<dbReference type="AlphaFoldDB" id="A0AAN9V894"/>
<dbReference type="EMBL" id="JAKJXP020000013">
    <property type="protein sequence ID" value="KAK7755348.1"/>
    <property type="molecule type" value="Genomic_DNA"/>
</dbReference>
<keyword evidence="3" id="KW-1185">Reference proteome</keyword>
<accession>A0AAN9V894</accession>
<evidence type="ECO:0000313" key="2">
    <source>
        <dbReference type="EMBL" id="KAK7755348.1"/>
    </source>
</evidence>
<feature type="region of interest" description="Disordered" evidence="1">
    <location>
        <begin position="28"/>
        <end position="47"/>
    </location>
</feature>
<comment type="caution">
    <text evidence="2">The sequence shown here is derived from an EMBL/GenBank/DDBJ whole genome shotgun (WGS) entry which is preliminary data.</text>
</comment>
<reference evidence="2 3" key="1">
    <citation type="submission" date="2024-02" db="EMBL/GenBank/DDBJ databases">
        <title>De novo assembly and annotation of 12 fungi associated with fruit tree decline syndrome in Ontario, Canada.</title>
        <authorList>
            <person name="Sulman M."/>
            <person name="Ellouze W."/>
            <person name="Ilyukhin E."/>
        </authorList>
    </citation>
    <scope>NUCLEOTIDE SEQUENCE [LARGE SCALE GENOMIC DNA]</scope>
    <source>
        <strain evidence="2 3">M11/M66-122</strain>
    </source>
</reference>
<organism evidence="2 3">
    <name type="scientific">Diatrype stigma</name>
    <dbReference type="NCBI Taxonomy" id="117547"/>
    <lineage>
        <taxon>Eukaryota</taxon>
        <taxon>Fungi</taxon>
        <taxon>Dikarya</taxon>
        <taxon>Ascomycota</taxon>
        <taxon>Pezizomycotina</taxon>
        <taxon>Sordariomycetes</taxon>
        <taxon>Xylariomycetidae</taxon>
        <taxon>Xylariales</taxon>
        <taxon>Diatrypaceae</taxon>
        <taxon>Diatrype</taxon>
    </lineage>
</organism>
<evidence type="ECO:0000256" key="1">
    <source>
        <dbReference type="SAM" id="MobiDB-lite"/>
    </source>
</evidence>
<feature type="region of interest" description="Disordered" evidence="1">
    <location>
        <begin position="111"/>
        <end position="139"/>
    </location>
</feature>
<sequence>MQLRCVDLLATGTAAGLLVGLAAGAATRLPGSHSQQQRRDGDGGGDPHFIYEQAYRLRVVPNTKYDSSTYDSIDDILPALAPDQNNRPRGYWFGYEKSQRTHGRRNIAIAFEPSSPHHDDSDGAAVEDDDGEVDDHSQPPLAEVPVFYEQIWRQNQHSETWAAYTDLETWRRLTWDAQAGDEFERDYPTEHGVYITWEGEGDLATGAPAPSDPPHVLLAPGTFLACAGRRYEDREVGGGGIAAVIRFAYDYLNETEPNGRFPRGCAPVRLESRCARLEAPRFNRTWSHEGILDIPCVKVEDEWW</sequence>
<dbReference type="Proteomes" id="UP001320420">
    <property type="component" value="Unassembled WGS sequence"/>
</dbReference>
<evidence type="ECO:0000313" key="3">
    <source>
        <dbReference type="Proteomes" id="UP001320420"/>
    </source>
</evidence>
<name>A0AAN9V894_9PEZI</name>
<gene>
    <name evidence="2" type="ORF">SLS62_002574</name>
</gene>
<proteinExistence type="predicted"/>
<protein>
    <submittedName>
        <fullName evidence="2">Uncharacterized protein</fullName>
    </submittedName>
</protein>